<dbReference type="GO" id="GO:0015074">
    <property type="term" value="P:DNA integration"/>
    <property type="evidence" value="ECO:0007669"/>
    <property type="project" value="UniProtKB-KW"/>
</dbReference>
<keyword evidence="8" id="KW-0812">Transmembrane</keyword>
<dbReference type="InterPro" id="IPR056924">
    <property type="entry name" value="SH3_Tf2-1"/>
</dbReference>
<dbReference type="EMBL" id="VEPZ02001740">
    <property type="protein sequence ID" value="KAE8658878.1"/>
    <property type="molecule type" value="Genomic_DNA"/>
</dbReference>
<dbReference type="GO" id="GO:0003676">
    <property type="term" value="F:nucleic acid binding"/>
    <property type="evidence" value="ECO:0007669"/>
    <property type="project" value="InterPro"/>
</dbReference>
<keyword evidence="4" id="KW-0229">DNA integration</keyword>
<feature type="transmembrane region" description="Helical" evidence="8">
    <location>
        <begin position="23"/>
        <end position="42"/>
    </location>
</feature>
<dbReference type="Pfam" id="PF24626">
    <property type="entry name" value="SH3_Tf2-1"/>
    <property type="match status" value="1"/>
</dbReference>
<evidence type="ECO:0000256" key="4">
    <source>
        <dbReference type="ARBA" id="ARBA00022908"/>
    </source>
</evidence>
<keyword evidence="8" id="KW-1133">Transmembrane helix</keyword>
<dbReference type="Gene3D" id="2.40.50.40">
    <property type="match status" value="1"/>
</dbReference>
<evidence type="ECO:0000256" key="7">
    <source>
        <dbReference type="RuleBase" id="RU003750"/>
    </source>
</evidence>
<name>A0A6A2WIX1_HIBSY</name>
<dbReference type="InterPro" id="IPR041577">
    <property type="entry name" value="RT_RNaseH_2"/>
</dbReference>
<dbReference type="SUPFAM" id="SSF56672">
    <property type="entry name" value="DNA/RNA polymerases"/>
    <property type="match status" value="1"/>
</dbReference>
<feature type="domain" description="Chromo" evidence="9">
    <location>
        <begin position="1232"/>
        <end position="1275"/>
    </location>
</feature>
<dbReference type="SUPFAM" id="SSF53098">
    <property type="entry name" value="Ribonuclease H-like"/>
    <property type="match status" value="1"/>
</dbReference>
<dbReference type="FunFam" id="3.30.70.270:FF:000020">
    <property type="entry name" value="Transposon Tf2-6 polyprotein-like Protein"/>
    <property type="match status" value="1"/>
</dbReference>
<keyword evidence="6" id="KW-0511">Multifunctional enzyme</keyword>
<dbReference type="Pfam" id="PF01066">
    <property type="entry name" value="CDP-OH_P_transf"/>
    <property type="match status" value="1"/>
</dbReference>
<dbReference type="SUPFAM" id="SSF54160">
    <property type="entry name" value="Chromo domain-like"/>
    <property type="match status" value="1"/>
</dbReference>
<feature type="transmembrane region" description="Helical" evidence="8">
    <location>
        <begin position="48"/>
        <end position="67"/>
    </location>
</feature>
<comment type="similarity">
    <text evidence="7">Belongs to the CDP-alcohol phosphatidyltransferase class-I family.</text>
</comment>
<reference evidence="12" key="1">
    <citation type="submission" date="2019-09" db="EMBL/GenBank/DDBJ databases">
        <title>Draft genome information of white flower Hibiscus syriacus.</title>
        <authorList>
            <person name="Kim Y.-M."/>
        </authorList>
    </citation>
    <scope>NUCLEOTIDE SEQUENCE [LARGE SCALE GENOMIC DNA]</scope>
    <source>
        <strain evidence="12">YM2019G1</strain>
    </source>
</reference>
<evidence type="ECO:0000256" key="5">
    <source>
        <dbReference type="ARBA" id="ARBA00022918"/>
    </source>
</evidence>
<dbReference type="CDD" id="cd00303">
    <property type="entry name" value="retropepsin_like"/>
    <property type="match status" value="1"/>
</dbReference>
<dbReference type="InterPro" id="IPR036397">
    <property type="entry name" value="RNaseH_sf"/>
</dbReference>
<dbReference type="InterPro" id="IPR001969">
    <property type="entry name" value="Aspartic_peptidase_AS"/>
</dbReference>
<evidence type="ECO:0000256" key="3">
    <source>
        <dbReference type="ARBA" id="ARBA00022842"/>
    </source>
</evidence>
<dbReference type="InterPro" id="IPR043502">
    <property type="entry name" value="DNA/RNA_pol_sf"/>
</dbReference>
<dbReference type="InterPro" id="IPR048254">
    <property type="entry name" value="CDP_ALCOHOL_P_TRANSF_CS"/>
</dbReference>
<sequence length="1352" mass="152431">MGYIGAHGVAALKRYKYSDNTHAVYVLGYISSAWLCLFPSVGFTTTKMGSFCTWVTSISISGLYLLAGNTFDAVDGKQARKTNSSSPLGELFDHGSDALACAFETMAFGSTAMCGGDSFWFWVISAVPFYGATWEHYFTNTLILPVVNGPTEGLALIYHRFFPCKVPSGGLSNLDNPYPSSAGYLYLMMPRFLCTAQSHSSLLYIIDASVQNVHKVVQAQKGSMLLALAMLYPFVVLMGGVLVWDYLSLSDIMGNYPHLVIVGTGLAFGFLVSLLYLPLAIANALTARLNDGYNAAFLVTVGGSCEEVFLATNATLGRFCYSWRRRRRRTKGRARIGNEKSRVRDFGERRVGIRESKLGIEIKKGIEKQKELELDLSDEVEMGYGRLERDGAAQSLGQFLHSTRNLFVKDSVIIYCQLALLDFAVKMKLIHLNGGRLRKQDYCIGGKDGYESQLCGRYTEDLNRQKWGTRAICRGSGQRVEVATMYLTEKQKYGLMVILCRNIIGLRDDIKHRVKALDPKNMSEASHHCKTGQLNMITEESDTPPVEFFPTNSEQSQQTEEETLEISMNTIIGSIGHTTLRIQGTIQGKSLNILIDSGSTHIFFTPKWADAGIQITTPHPLAITVANDQQLFRVSSSISMELQPILEKYNSVFDEPQGLPPQRSHDHFIPLKLNASPVNLRPYRFHHNQKVEVERQITTMLSSSVIQPSRSPFASPCLLIKKKDGTWRFELNQKISARLHLEHTRDIMNLSSSMADHTTVEYLGHIISAAGVSTDPSKVEAMHNWPKPKSLKSLRGFLGLTGYYRRFIKNYGIISMPLTQMLKKDVFQWNSAAYSAFEDLKQAMSSAPVLALPDFAKTFCLETDASSGEVNYHYSKKGLTKLLGLDYTIQYRKGKSNVVVDALSRTWEDQAQCLAMGVTVLVPTWVHEIEDSVVLRYDGRVYIGAKGSLRLKIIQTLHDSPQGGYSGAQATYYRIRIAYFFKKNCILALVDKFTKYNHFLPLSYPYSTAEVAKLYLDSILFNTAYHPETDGHTERVNQCLEQYLRGIYFYQPRYCAKWLPQAEWWYNTTYHTTLKLTPFQALYGYKPHIMVWPTYTSVQSVSEIMANREHMRQLVKHQLELASNRMKQQADKSITERVFQVGELVYLKLQPYRQSSIALRKNLKLTAKYFGPYKILEKIGKVAYRLDLPDSSRLHPVFHVNLLKRFIGASSVIATDPPAIEEDGQFQIKPLKILGRRIVNRNGKLVTQLLVRWQSLDESNNTWEDYTFLRDQFPAFDLWGQGSSRGAGLGILEKEGLGIRESKLGIEIKKGIEKQKELDLSDEVEMGYGRLERDGAAQSLGPIPAQHQESIC</sequence>
<protein>
    <submittedName>
        <fullName evidence="12">Choline/ethanolaminephosphotransferase 1</fullName>
    </submittedName>
</protein>
<keyword evidence="5" id="KW-0695">RNA-directed DNA polymerase</keyword>
<dbReference type="Proteomes" id="UP000436088">
    <property type="component" value="Unassembled WGS sequence"/>
</dbReference>
<dbReference type="InterPro" id="IPR000462">
    <property type="entry name" value="CDP-OH_P_trans"/>
</dbReference>
<dbReference type="PANTHER" id="PTHR37984">
    <property type="entry name" value="PROTEIN CBG26694"/>
    <property type="match status" value="1"/>
</dbReference>
<dbReference type="GO" id="GO:0004190">
    <property type="term" value="F:aspartic-type endopeptidase activity"/>
    <property type="evidence" value="ECO:0007669"/>
    <property type="project" value="InterPro"/>
</dbReference>
<dbReference type="PANTHER" id="PTHR37984:SF5">
    <property type="entry name" value="PROTEIN NYNRIN-LIKE"/>
    <property type="match status" value="1"/>
</dbReference>
<keyword evidence="2" id="KW-0548">Nucleotidyltransferase</keyword>
<dbReference type="Gene3D" id="3.30.70.270">
    <property type="match status" value="1"/>
</dbReference>
<feature type="domain" description="Reverse transcriptase/retrotransposon-derived protein RNase H-like" evidence="10">
    <location>
        <begin position="829"/>
        <end position="867"/>
    </location>
</feature>
<feature type="transmembrane region" description="Helical" evidence="8">
    <location>
        <begin position="256"/>
        <end position="279"/>
    </location>
</feature>
<dbReference type="InterPro" id="IPR050951">
    <property type="entry name" value="Retrovirus_Pol_polyprotein"/>
</dbReference>
<dbReference type="Gene3D" id="3.10.10.10">
    <property type="entry name" value="HIV Type 1 Reverse Transcriptase, subunit A, domain 1"/>
    <property type="match status" value="1"/>
</dbReference>
<feature type="domain" description="Tf2-1-like SH3-like" evidence="11">
    <location>
        <begin position="1142"/>
        <end position="1206"/>
    </location>
</feature>
<dbReference type="GO" id="GO:0003964">
    <property type="term" value="F:RNA-directed DNA polymerase activity"/>
    <property type="evidence" value="ECO:0007669"/>
    <property type="project" value="UniProtKB-KW"/>
</dbReference>
<dbReference type="InterPro" id="IPR016197">
    <property type="entry name" value="Chromo-like_dom_sf"/>
</dbReference>
<dbReference type="InterPro" id="IPR043130">
    <property type="entry name" value="CDP-OH_PTrfase_TM_dom"/>
</dbReference>
<dbReference type="Pfam" id="PF00385">
    <property type="entry name" value="Chromo"/>
    <property type="match status" value="1"/>
</dbReference>
<gene>
    <name evidence="12" type="ORF">F3Y22_tig00116967pilonHSYRG00022</name>
</gene>
<dbReference type="GO" id="GO:0016780">
    <property type="term" value="F:phosphotransferase activity, for other substituted phosphate groups"/>
    <property type="evidence" value="ECO:0007669"/>
    <property type="project" value="InterPro"/>
</dbReference>
<dbReference type="GO" id="GO:0008654">
    <property type="term" value="P:phospholipid biosynthetic process"/>
    <property type="evidence" value="ECO:0007669"/>
    <property type="project" value="InterPro"/>
</dbReference>
<keyword evidence="8" id="KW-0472">Membrane</keyword>
<accession>A0A6A2WIX1</accession>
<dbReference type="GO" id="GO:0006508">
    <property type="term" value="P:proteolysis"/>
    <property type="evidence" value="ECO:0007669"/>
    <property type="project" value="InterPro"/>
</dbReference>
<evidence type="ECO:0000313" key="12">
    <source>
        <dbReference type="EMBL" id="KAE8658878.1"/>
    </source>
</evidence>
<dbReference type="PROSITE" id="PS00379">
    <property type="entry name" value="CDP_ALCOHOL_P_TRANSF"/>
    <property type="match status" value="1"/>
</dbReference>
<evidence type="ECO:0000259" key="10">
    <source>
        <dbReference type="Pfam" id="PF17919"/>
    </source>
</evidence>
<proteinExistence type="inferred from homology"/>
<dbReference type="Gene3D" id="3.30.420.10">
    <property type="entry name" value="Ribonuclease H-like superfamily/Ribonuclease H"/>
    <property type="match status" value="1"/>
</dbReference>
<dbReference type="Pfam" id="PF17919">
    <property type="entry name" value="RT_RNaseH_2"/>
    <property type="match status" value="1"/>
</dbReference>
<keyword evidence="13" id="KW-1185">Reference proteome</keyword>
<evidence type="ECO:0000313" key="13">
    <source>
        <dbReference type="Proteomes" id="UP000436088"/>
    </source>
</evidence>
<evidence type="ECO:0000259" key="9">
    <source>
        <dbReference type="Pfam" id="PF00385"/>
    </source>
</evidence>
<comment type="caution">
    <text evidence="12">The sequence shown here is derived from an EMBL/GenBank/DDBJ whole genome shotgun (WGS) entry which is preliminary data.</text>
</comment>
<evidence type="ECO:0000256" key="6">
    <source>
        <dbReference type="ARBA" id="ARBA00023268"/>
    </source>
</evidence>
<keyword evidence="1 7" id="KW-0808">Transferase</keyword>
<organism evidence="12 13">
    <name type="scientific">Hibiscus syriacus</name>
    <name type="common">Rose of Sharon</name>
    <dbReference type="NCBI Taxonomy" id="106335"/>
    <lineage>
        <taxon>Eukaryota</taxon>
        <taxon>Viridiplantae</taxon>
        <taxon>Streptophyta</taxon>
        <taxon>Embryophyta</taxon>
        <taxon>Tracheophyta</taxon>
        <taxon>Spermatophyta</taxon>
        <taxon>Magnoliopsida</taxon>
        <taxon>eudicotyledons</taxon>
        <taxon>Gunneridae</taxon>
        <taxon>Pentapetalae</taxon>
        <taxon>rosids</taxon>
        <taxon>malvids</taxon>
        <taxon>Malvales</taxon>
        <taxon>Malvaceae</taxon>
        <taxon>Malvoideae</taxon>
        <taxon>Hibiscus</taxon>
    </lineage>
</organism>
<dbReference type="GO" id="GO:0016020">
    <property type="term" value="C:membrane"/>
    <property type="evidence" value="ECO:0007669"/>
    <property type="project" value="InterPro"/>
</dbReference>
<keyword evidence="3" id="KW-0460">Magnesium</keyword>
<dbReference type="InterPro" id="IPR043128">
    <property type="entry name" value="Rev_trsase/Diguanyl_cyclase"/>
</dbReference>
<feature type="transmembrane region" description="Helical" evidence="8">
    <location>
        <begin position="224"/>
        <end position="244"/>
    </location>
</feature>
<dbReference type="Gene3D" id="1.20.120.1760">
    <property type="match status" value="1"/>
</dbReference>
<dbReference type="InterPro" id="IPR012337">
    <property type="entry name" value="RNaseH-like_sf"/>
</dbReference>
<dbReference type="InterPro" id="IPR023780">
    <property type="entry name" value="Chromo_domain"/>
</dbReference>
<dbReference type="PROSITE" id="PS00141">
    <property type="entry name" value="ASP_PROTEASE"/>
    <property type="match status" value="1"/>
</dbReference>
<evidence type="ECO:0000259" key="11">
    <source>
        <dbReference type="Pfam" id="PF24626"/>
    </source>
</evidence>
<evidence type="ECO:0000256" key="8">
    <source>
        <dbReference type="SAM" id="Phobius"/>
    </source>
</evidence>
<evidence type="ECO:0000256" key="2">
    <source>
        <dbReference type="ARBA" id="ARBA00022695"/>
    </source>
</evidence>
<evidence type="ECO:0000256" key="1">
    <source>
        <dbReference type="ARBA" id="ARBA00022679"/>
    </source>
</evidence>